<dbReference type="GO" id="GO:0003700">
    <property type="term" value="F:DNA-binding transcription factor activity"/>
    <property type="evidence" value="ECO:0007669"/>
    <property type="project" value="InterPro"/>
</dbReference>
<keyword evidence="5" id="KW-1133">Transmembrane helix</keyword>
<keyword evidence="8" id="KW-1185">Reference proteome</keyword>
<evidence type="ECO:0000256" key="3">
    <source>
        <dbReference type="ARBA" id="ARBA00023163"/>
    </source>
</evidence>
<feature type="transmembrane region" description="Helical" evidence="5">
    <location>
        <begin position="35"/>
        <end position="54"/>
    </location>
</feature>
<reference evidence="7 8" key="1">
    <citation type="submission" date="2019-09" db="EMBL/GenBank/DDBJ databases">
        <authorList>
            <person name="Li Y."/>
        </authorList>
    </citation>
    <scope>NUCLEOTIDE SEQUENCE [LARGE SCALE GENOMIC DNA]</scope>
    <source>
        <strain evidence="7 8">L3-3HA</strain>
    </source>
</reference>
<keyword evidence="5" id="KW-0472">Membrane</keyword>
<sequence>MPEIPIPFITAFLLLVLFLRIRLMRGKGRPAKTETAFIAISCLSIILCGLNWGTTFSIPTFFQPIVAATVPPLFWLYAASGKANEKRRAWRHLLPPLCVAVLLATENPGRWPLVDLSLMMIFAGYGIALIHAALDRSTDCGDARRLWQKAPFWAGVYFVVSAIIDIIIALELDVGNGQRVPEIIGVAHIATLLVLTFFIVTKKSAPAENKPSNKTQPASDGDLELADKLEQFIRINRLYTDPNMTLQRLARRMGIPARHISETINRVYGRNISQVMNSYRLDEVKRLLSQTDSRITDIMLDCGFQTKSNFNREFLKATGMTPSQWRRANAAPSSAIADATPASENR</sequence>
<dbReference type="PROSITE" id="PS01124">
    <property type="entry name" value="HTH_ARAC_FAMILY_2"/>
    <property type="match status" value="1"/>
</dbReference>
<dbReference type="Gene3D" id="1.10.10.60">
    <property type="entry name" value="Homeodomain-like"/>
    <property type="match status" value="1"/>
</dbReference>
<dbReference type="SMART" id="SM00342">
    <property type="entry name" value="HTH_ARAC"/>
    <property type="match status" value="1"/>
</dbReference>
<evidence type="ECO:0000256" key="4">
    <source>
        <dbReference type="SAM" id="MobiDB-lite"/>
    </source>
</evidence>
<evidence type="ECO:0000313" key="8">
    <source>
        <dbReference type="Proteomes" id="UP000335415"/>
    </source>
</evidence>
<dbReference type="SUPFAM" id="SSF46689">
    <property type="entry name" value="Homeodomain-like"/>
    <property type="match status" value="1"/>
</dbReference>
<dbReference type="OrthoDB" id="345413at2"/>
<evidence type="ECO:0000256" key="1">
    <source>
        <dbReference type="ARBA" id="ARBA00023015"/>
    </source>
</evidence>
<name>A0A5J5FVX0_9GAMM</name>
<dbReference type="InterPro" id="IPR009057">
    <property type="entry name" value="Homeodomain-like_sf"/>
</dbReference>
<comment type="caution">
    <text evidence="7">The sequence shown here is derived from an EMBL/GenBank/DDBJ whole genome shotgun (WGS) entry which is preliminary data.</text>
</comment>
<feature type="transmembrane region" description="Helical" evidence="5">
    <location>
        <begin position="6"/>
        <end position="23"/>
    </location>
</feature>
<dbReference type="PANTHER" id="PTHR43280:SF29">
    <property type="entry name" value="ARAC-FAMILY TRANSCRIPTIONAL REGULATOR"/>
    <property type="match status" value="1"/>
</dbReference>
<gene>
    <name evidence="7" type="ORF">FJU30_17865</name>
</gene>
<dbReference type="EMBL" id="VYKJ01000010">
    <property type="protein sequence ID" value="KAA8997777.1"/>
    <property type="molecule type" value="Genomic_DNA"/>
</dbReference>
<dbReference type="InterPro" id="IPR018060">
    <property type="entry name" value="HTH_AraC"/>
</dbReference>
<keyword evidence="3" id="KW-0804">Transcription</keyword>
<protein>
    <submittedName>
        <fullName evidence="7">Helix-turn-helix transcriptional regulator</fullName>
    </submittedName>
</protein>
<feature type="domain" description="HTH araC/xylS-type" evidence="6">
    <location>
        <begin position="227"/>
        <end position="328"/>
    </location>
</feature>
<evidence type="ECO:0000256" key="2">
    <source>
        <dbReference type="ARBA" id="ARBA00023125"/>
    </source>
</evidence>
<dbReference type="PANTHER" id="PTHR43280">
    <property type="entry name" value="ARAC-FAMILY TRANSCRIPTIONAL REGULATOR"/>
    <property type="match status" value="1"/>
</dbReference>
<evidence type="ECO:0000259" key="6">
    <source>
        <dbReference type="PROSITE" id="PS01124"/>
    </source>
</evidence>
<accession>A0A5J5FVX0</accession>
<feature type="transmembrane region" description="Helical" evidence="5">
    <location>
        <begin position="111"/>
        <end position="130"/>
    </location>
</feature>
<dbReference type="GO" id="GO:0043565">
    <property type="term" value="F:sequence-specific DNA binding"/>
    <property type="evidence" value="ECO:0007669"/>
    <property type="project" value="InterPro"/>
</dbReference>
<dbReference type="Pfam" id="PF12833">
    <property type="entry name" value="HTH_18"/>
    <property type="match status" value="1"/>
</dbReference>
<feature type="region of interest" description="Disordered" evidence="4">
    <location>
        <begin position="325"/>
        <end position="346"/>
    </location>
</feature>
<feature type="transmembrane region" description="Helical" evidence="5">
    <location>
        <begin position="182"/>
        <end position="200"/>
    </location>
</feature>
<keyword evidence="5" id="KW-0812">Transmembrane</keyword>
<keyword evidence="2" id="KW-0238">DNA-binding</keyword>
<organism evidence="7 8">
    <name type="scientific">Affinibrenneria salicis</name>
    <dbReference type="NCBI Taxonomy" id="2590031"/>
    <lineage>
        <taxon>Bacteria</taxon>
        <taxon>Pseudomonadati</taxon>
        <taxon>Pseudomonadota</taxon>
        <taxon>Gammaproteobacteria</taxon>
        <taxon>Enterobacterales</taxon>
        <taxon>Pectobacteriaceae</taxon>
        <taxon>Affinibrenneria</taxon>
    </lineage>
</organism>
<proteinExistence type="predicted"/>
<feature type="compositionally biased region" description="Low complexity" evidence="4">
    <location>
        <begin position="328"/>
        <end position="346"/>
    </location>
</feature>
<evidence type="ECO:0000256" key="5">
    <source>
        <dbReference type="SAM" id="Phobius"/>
    </source>
</evidence>
<keyword evidence="1" id="KW-0805">Transcription regulation</keyword>
<dbReference type="Proteomes" id="UP000335415">
    <property type="component" value="Unassembled WGS sequence"/>
</dbReference>
<dbReference type="AlphaFoldDB" id="A0A5J5FVX0"/>
<feature type="transmembrane region" description="Helical" evidence="5">
    <location>
        <begin position="150"/>
        <end position="170"/>
    </location>
</feature>
<evidence type="ECO:0000313" key="7">
    <source>
        <dbReference type="EMBL" id="KAA8997777.1"/>
    </source>
</evidence>